<dbReference type="PANTHER" id="PTHR30121">
    <property type="entry name" value="UNCHARACTERIZED PROTEIN YJGR-RELATED"/>
    <property type="match status" value="1"/>
</dbReference>
<comment type="caution">
    <text evidence="3">The sequence shown here is derived from an EMBL/GenBank/DDBJ whole genome shotgun (WGS) entry which is preliminary data.</text>
</comment>
<evidence type="ECO:0000256" key="1">
    <source>
        <dbReference type="SAM" id="MobiDB-lite"/>
    </source>
</evidence>
<dbReference type="SMART" id="SM00382">
    <property type="entry name" value="AAA"/>
    <property type="match status" value="1"/>
</dbReference>
<feature type="domain" description="AAA+ ATPase" evidence="2">
    <location>
        <begin position="42"/>
        <end position="343"/>
    </location>
</feature>
<dbReference type="PANTHER" id="PTHR30121:SF6">
    <property type="entry name" value="SLR6007 PROTEIN"/>
    <property type="match status" value="1"/>
</dbReference>
<dbReference type="InterPro" id="IPR003593">
    <property type="entry name" value="AAA+_ATPase"/>
</dbReference>
<evidence type="ECO:0000313" key="4">
    <source>
        <dbReference type="Proteomes" id="UP001205566"/>
    </source>
</evidence>
<dbReference type="RefSeq" id="WP_255875446.1">
    <property type="nucleotide sequence ID" value="NZ_JACASI010000034.1"/>
</dbReference>
<evidence type="ECO:0000259" key="2">
    <source>
        <dbReference type="SMART" id="SM00382"/>
    </source>
</evidence>
<dbReference type="SUPFAM" id="SSF52540">
    <property type="entry name" value="P-loop containing nucleoside triphosphate hydrolases"/>
    <property type="match status" value="1"/>
</dbReference>
<proteinExistence type="predicted"/>
<organism evidence="3 4">
    <name type="scientific">Microbulbifer elongatus</name>
    <dbReference type="NCBI Taxonomy" id="86173"/>
    <lineage>
        <taxon>Bacteria</taxon>
        <taxon>Pseudomonadati</taxon>
        <taxon>Pseudomonadota</taxon>
        <taxon>Gammaproteobacteria</taxon>
        <taxon>Cellvibrionales</taxon>
        <taxon>Microbulbiferaceae</taxon>
        <taxon>Microbulbifer</taxon>
    </lineage>
</organism>
<dbReference type="Proteomes" id="UP001205566">
    <property type="component" value="Unassembled WGS sequence"/>
</dbReference>
<feature type="compositionally biased region" description="Polar residues" evidence="1">
    <location>
        <begin position="455"/>
        <end position="464"/>
    </location>
</feature>
<dbReference type="Pfam" id="PF05872">
    <property type="entry name" value="HerA_C"/>
    <property type="match status" value="1"/>
</dbReference>
<protein>
    <submittedName>
        <fullName evidence="3">DUF853 family protein</fullName>
    </submittedName>
</protein>
<sequence length="496" mass="53956">MSVQSASNVEPPSRLPIVLGQTTLPAEAGAAHAPVVLLPQMLNRHGLICGATGTGKTVTLRYLVEQLNRRNIATLVTDLKGDLSGLAAPGGANQKVRERLSLFALDERYFTGFPLTLWGRCGLPLRTTPSEMGPELLGRLLQLNDNQQGLLRVIFHMADQQGLLLLDWKDLTALLDYVEQHRKALTAEYGNISPASLGAIKRKMLALEPLSTDTRGAASLFGEPALNLNDLTQGGRIHLLDASDMQPAVYGTLLLWLLAELYETLPESGDSQLHLVLFFDEAHLLFDDLPKALCDQVEQIVKLIRSKGVGIVFVTQNPLDIPEDILAQLGNRIQHALRAYTPNEQRAVKAAARSFRENPAIDTASAIGELAVGEALISGLDADGVPQPVARAMIHPPASQLAPLTDDEKKALVKSDPLRTTYGKKLDRESAYEQLQQRREQLQVTKDTAPAATAGSGQASRSTLEKSIQQMASSFGRQFGRELMRGLMGALTGRRR</sequence>
<dbReference type="InterPro" id="IPR027417">
    <property type="entry name" value="P-loop_NTPase"/>
</dbReference>
<keyword evidence="4" id="KW-1185">Reference proteome</keyword>
<dbReference type="Gene3D" id="3.40.50.300">
    <property type="entry name" value="P-loop containing nucleotide triphosphate hydrolases"/>
    <property type="match status" value="2"/>
</dbReference>
<feature type="region of interest" description="Disordered" evidence="1">
    <location>
        <begin position="442"/>
        <end position="464"/>
    </location>
</feature>
<accession>A0ABT1P317</accession>
<gene>
    <name evidence="3" type="ORF">HXX02_13800</name>
</gene>
<evidence type="ECO:0000313" key="3">
    <source>
        <dbReference type="EMBL" id="MCQ3830516.1"/>
    </source>
</evidence>
<dbReference type="CDD" id="cd01127">
    <property type="entry name" value="TrwB_TraG_TraD_VirD4"/>
    <property type="match status" value="1"/>
</dbReference>
<dbReference type="EMBL" id="JACASI010000034">
    <property type="protein sequence ID" value="MCQ3830516.1"/>
    <property type="molecule type" value="Genomic_DNA"/>
</dbReference>
<name>A0ABT1P317_9GAMM</name>
<reference evidence="3" key="1">
    <citation type="thesis" date="2020" institute="Technische Universitat Dresden" country="Dresden, Germany">
        <title>The Agarolytic System of Microbulbifer elongatus PORT2, Isolated from Batu Karas, Pangandaran West Java Indonesia.</title>
        <authorList>
            <person name="Anggraeni S.R."/>
        </authorList>
    </citation>
    <scope>NUCLEOTIDE SEQUENCE</scope>
    <source>
        <strain evidence="3">PORT2</strain>
    </source>
</reference>
<dbReference type="InterPro" id="IPR051162">
    <property type="entry name" value="T4SS_component"/>
</dbReference>
<dbReference type="InterPro" id="IPR033186">
    <property type="entry name" value="HerA_C"/>
</dbReference>